<evidence type="ECO:0000256" key="2">
    <source>
        <dbReference type="ARBA" id="ARBA00009986"/>
    </source>
</evidence>
<evidence type="ECO:0000313" key="10">
    <source>
        <dbReference type="EMBL" id="RDW62459.1"/>
    </source>
</evidence>
<dbReference type="PROSITE" id="PS00687">
    <property type="entry name" value="ALDEHYDE_DEHYDR_GLU"/>
    <property type="match status" value="1"/>
</dbReference>
<dbReference type="Pfam" id="PF00171">
    <property type="entry name" value="Aldedh"/>
    <property type="match status" value="1"/>
</dbReference>
<protein>
    <recommendedName>
        <fullName evidence="6">succinate-semialdehyde dehydrogenase [NAD(P)(+)]</fullName>
        <ecNumber evidence="6">1.2.1.16</ecNumber>
    </recommendedName>
</protein>
<dbReference type="InterPro" id="IPR016163">
    <property type="entry name" value="Ald_DH_C"/>
</dbReference>
<dbReference type="EMBL" id="PDLM01000014">
    <property type="protein sequence ID" value="RDW62459.1"/>
    <property type="molecule type" value="Genomic_DNA"/>
</dbReference>
<feature type="domain" description="Aldehyde dehydrogenase" evidence="9">
    <location>
        <begin position="60"/>
        <end position="523"/>
    </location>
</feature>
<dbReference type="InterPro" id="IPR016161">
    <property type="entry name" value="Ald_DH/histidinol_DH"/>
</dbReference>
<dbReference type="Proteomes" id="UP000256645">
    <property type="component" value="Unassembled WGS sequence"/>
</dbReference>
<dbReference type="OrthoDB" id="310895at2759"/>
<name>A0A3D8QKZ0_9HELO</name>
<evidence type="ECO:0000256" key="1">
    <source>
        <dbReference type="ARBA" id="ARBA00005176"/>
    </source>
</evidence>
<reference evidence="10 11" key="1">
    <citation type="journal article" date="2018" name="IMA Fungus">
        <title>IMA Genome-F 9: Draft genome sequence of Annulohypoxylon stygium, Aspergillus mulundensis, Berkeleyomyces basicola (syn. Thielaviopsis basicola), Ceratocystis smalleyi, two Cercospora beticola strains, Coleophoma cylindrospora, Fusarium fracticaudum, Phialophora cf. hyalina, and Morchella septimelata.</title>
        <authorList>
            <person name="Wingfield B.D."/>
            <person name="Bills G.F."/>
            <person name="Dong Y."/>
            <person name="Huang W."/>
            <person name="Nel W.J."/>
            <person name="Swalarsk-Parry B.S."/>
            <person name="Vaghefi N."/>
            <person name="Wilken P.M."/>
            <person name="An Z."/>
            <person name="de Beer Z.W."/>
            <person name="De Vos L."/>
            <person name="Chen L."/>
            <person name="Duong T.A."/>
            <person name="Gao Y."/>
            <person name="Hammerbacher A."/>
            <person name="Kikkert J.R."/>
            <person name="Li Y."/>
            <person name="Li H."/>
            <person name="Li K."/>
            <person name="Li Q."/>
            <person name="Liu X."/>
            <person name="Ma X."/>
            <person name="Naidoo K."/>
            <person name="Pethybridge S.J."/>
            <person name="Sun J."/>
            <person name="Steenkamp E.T."/>
            <person name="van der Nest M.A."/>
            <person name="van Wyk S."/>
            <person name="Wingfield M.J."/>
            <person name="Xiong C."/>
            <person name="Yue Q."/>
            <person name="Zhang X."/>
        </authorList>
    </citation>
    <scope>NUCLEOTIDE SEQUENCE [LARGE SCALE GENOMIC DNA]</scope>
    <source>
        <strain evidence="10 11">BP6252</strain>
    </source>
</reference>
<evidence type="ECO:0000256" key="8">
    <source>
        <dbReference type="RuleBase" id="RU003345"/>
    </source>
</evidence>
<dbReference type="FunFam" id="3.40.605.10:FF:000005">
    <property type="entry name" value="Succinate-semialdehyde dehydrogenase I"/>
    <property type="match status" value="1"/>
</dbReference>
<evidence type="ECO:0000256" key="5">
    <source>
        <dbReference type="ARBA" id="ARBA00052698"/>
    </source>
</evidence>
<dbReference type="InterPro" id="IPR029510">
    <property type="entry name" value="Ald_DH_CS_GLU"/>
</dbReference>
<comment type="pathway">
    <text evidence="1">Amino-acid degradation; 4-aminobutanoate degradation.</text>
</comment>
<comment type="caution">
    <text evidence="10">The sequence shown here is derived from an EMBL/GenBank/DDBJ whole genome shotgun (WGS) entry which is preliminary data.</text>
</comment>
<evidence type="ECO:0000256" key="6">
    <source>
        <dbReference type="ARBA" id="ARBA00067047"/>
    </source>
</evidence>
<evidence type="ECO:0000256" key="4">
    <source>
        <dbReference type="ARBA" id="ARBA00050387"/>
    </source>
</evidence>
<dbReference type="FunFam" id="3.40.309.10:FF:000004">
    <property type="entry name" value="Succinate-semialdehyde dehydrogenase I"/>
    <property type="match status" value="1"/>
</dbReference>
<dbReference type="InterPro" id="IPR015590">
    <property type="entry name" value="Aldehyde_DH_dom"/>
</dbReference>
<dbReference type="InterPro" id="IPR050740">
    <property type="entry name" value="Aldehyde_DH_Superfamily"/>
</dbReference>
<dbReference type="STRING" id="1849047.A0A3D8QKZ0"/>
<dbReference type="GO" id="GO:0009450">
    <property type="term" value="P:gamma-aminobutyric acid catabolic process"/>
    <property type="evidence" value="ECO:0007669"/>
    <property type="project" value="TreeGrafter"/>
</dbReference>
<gene>
    <name evidence="10" type="ORF">BP6252_11892</name>
</gene>
<dbReference type="AlphaFoldDB" id="A0A3D8QKZ0"/>
<dbReference type="CDD" id="cd07103">
    <property type="entry name" value="ALDH_F5_SSADH_GabD"/>
    <property type="match status" value="1"/>
</dbReference>
<dbReference type="PROSITE" id="PS00070">
    <property type="entry name" value="ALDEHYDE_DEHYDR_CYS"/>
    <property type="match status" value="1"/>
</dbReference>
<dbReference type="PANTHER" id="PTHR43353">
    <property type="entry name" value="SUCCINATE-SEMIALDEHYDE DEHYDROGENASE, MITOCHONDRIAL"/>
    <property type="match status" value="1"/>
</dbReference>
<accession>A0A3D8QKZ0</accession>
<dbReference type="GO" id="GO:0005737">
    <property type="term" value="C:cytoplasm"/>
    <property type="evidence" value="ECO:0007669"/>
    <property type="project" value="TreeGrafter"/>
</dbReference>
<dbReference type="SUPFAM" id="SSF53720">
    <property type="entry name" value="ALDH-like"/>
    <property type="match status" value="1"/>
</dbReference>
<comment type="catalytic activity">
    <reaction evidence="5">
        <text>succinate semialdehyde + NAD(+) + H2O = succinate + NADH + 2 H(+)</text>
        <dbReference type="Rhea" id="RHEA:13217"/>
        <dbReference type="ChEBI" id="CHEBI:15377"/>
        <dbReference type="ChEBI" id="CHEBI:15378"/>
        <dbReference type="ChEBI" id="CHEBI:30031"/>
        <dbReference type="ChEBI" id="CHEBI:57540"/>
        <dbReference type="ChEBI" id="CHEBI:57706"/>
        <dbReference type="ChEBI" id="CHEBI:57945"/>
        <dbReference type="EC" id="1.2.1.16"/>
    </reaction>
</comment>
<dbReference type="Gene3D" id="3.40.605.10">
    <property type="entry name" value="Aldehyde Dehydrogenase, Chain A, domain 1"/>
    <property type="match status" value="1"/>
</dbReference>
<feature type="active site" evidence="7">
    <location>
        <position position="298"/>
    </location>
</feature>
<dbReference type="EC" id="1.2.1.16" evidence="6"/>
<dbReference type="Gene3D" id="3.40.309.10">
    <property type="entry name" value="Aldehyde Dehydrogenase, Chain A, domain 2"/>
    <property type="match status" value="1"/>
</dbReference>
<evidence type="ECO:0000259" key="9">
    <source>
        <dbReference type="Pfam" id="PF00171"/>
    </source>
</evidence>
<proteinExistence type="inferred from homology"/>
<sequence>MSIVRALVKISSRAPASAYRAYSWRTSQRAFASQANASKLRESLSDPSLFKENAYIDGKWIASKSGRTFDVVDPATGKIIGTCPEMTGNETATAINVAQRAFHDFQHTTARQRMDILKRWFELMNKHKNDLAKILMFENGRPASAAGAEITYAASFFEWFQGEAVRNYGDTIQGSAAGNRVLTLKLPIGVVGILTPWNFPCAMITRKVGAAVAAGCTVVLKPAAETPYSALALAELGERAGLPKGVFNIVTTHENVSEVGKELCENNVVKKISFTGSTGVGKTLMAQSSSSLKKLSLELGGNAPFIIFNDAQIESAVAGLMAAKFRASGQTCVCANRIYVQSKIYDSFIAAFAAEVERSMISGASEDPRTSLGCLINAKAVQKVERLVKDATEHGAEVVIGGKKAGHEMDTFYPPTILKNMKPTMQAFSEEIFGPVVSFFKFETEDEVLALANNADVGLASYVYTENLPVAWRMAEALQTGMTGINIGVISDAVAPFGGIKHSGFGREGGRVGLDEFQIMKTITIGGLGIPESKLSSI</sequence>
<keyword evidence="11" id="KW-1185">Reference proteome</keyword>
<keyword evidence="3 8" id="KW-0560">Oxidoreductase</keyword>
<dbReference type="GO" id="GO:0004777">
    <property type="term" value="F:succinate-semialdehyde dehydrogenase (NAD+) activity"/>
    <property type="evidence" value="ECO:0007669"/>
    <property type="project" value="TreeGrafter"/>
</dbReference>
<dbReference type="PANTHER" id="PTHR43353:SF7">
    <property type="entry name" value="SUCCINATE SEMIALDEHYDE DEHYDROGENASE (EUROFUNG)"/>
    <property type="match status" value="1"/>
</dbReference>
<evidence type="ECO:0000313" key="11">
    <source>
        <dbReference type="Proteomes" id="UP000256645"/>
    </source>
</evidence>
<comment type="catalytic activity">
    <reaction evidence="4">
        <text>succinate semialdehyde + NADP(+) + H2O = succinate + NADPH + 2 H(+)</text>
        <dbReference type="Rhea" id="RHEA:13213"/>
        <dbReference type="ChEBI" id="CHEBI:15377"/>
        <dbReference type="ChEBI" id="CHEBI:15378"/>
        <dbReference type="ChEBI" id="CHEBI:30031"/>
        <dbReference type="ChEBI" id="CHEBI:57706"/>
        <dbReference type="ChEBI" id="CHEBI:57783"/>
        <dbReference type="ChEBI" id="CHEBI:58349"/>
        <dbReference type="EC" id="1.2.1.16"/>
    </reaction>
</comment>
<organism evidence="10 11">
    <name type="scientific">Coleophoma cylindrospora</name>
    <dbReference type="NCBI Taxonomy" id="1849047"/>
    <lineage>
        <taxon>Eukaryota</taxon>
        <taxon>Fungi</taxon>
        <taxon>Dikarya</taxon>
        <taxon>Ascomycota</taxon>
        <taxon>Pezizomycotina</taxon>
        <taxon>Leotiomycetes</taxon>
        <taxon>Helotiales</taxon>
        <taxon>Dermateaceae</taxon>
        <taxon>Coleophoma</taxon>
    </lineage>
</organism>
<dbReference type="InterPro" id="IPR016160">
    <property type="entry name" value="Ald_DH_CS_CYS"/>
</dbReference>
<evidence type="ECO:0000256" key="7">
    <source>
        <dbReference type="PROSITE-ProRule" id="PRU10007"/>
    </source>
</evidence>
<dbReference type="InterPro" id="IPR016162">
    <property type="entry name" value="Ald_DH_N"/>
</dbReference>
<comment type="similarity">
    <text evidence="2 8">Belongs to the aldehyde dehydrogenase family.</text>
</comment>
<evidence type="ECO:0000256" key="3">
    <source>
        <dbReference type="ARBA" id="ARBA00023002"/>
    </source>
</evidence>